<evidence type="ECO:0000259" key="1">
    <source>
        <dbReference type="Pfam" id="PF01425"/>
    </source>
</evidence>
<proteinExistence type="predicted"/>
<dbReference type="GO" id="GO:0004040">
    <property type="term" value="F:amidase activity"/>
    <property type="evidence" value="ECO:0007669"/>
    <property type="project" value="UniProtKB-EC"/>
</dbReference>
<dbReference type="InterPro" id="IPR006311">
    <property type="entry name" value="TAT_signal"/>
</dbReference>
<dbReference type="Proteomes" id="UP000315369">
    <property type="component" value="Unassembled WGS sequence"/>
</dbReference>
<keyword evidence="3" id="KW-1185">Reference proteome</keyword>
<protein>
    <submittedName>
        <fullName evidence="2">Amidase</fullName>
        <ecNumber evidence="2">3.5.1.4</ecNumber>
    </submittedName>
</protein>
<dbReference type="AlphaFoldDB" id="A0A540WSB8"/>
<dbReference type="PANTHER" id="PTHR42678:SF34">
    <property type="entry name" value="OS04G0183300 PROTEIN"/>
    <property type="match status" value="1"/>
</dbReference>
<accession>A0A540WSB8</accession>
<dbReference type="SUPFAM" id="SSF75304">
    <property type="entry name" value="Amidase signature (AS) enzymes"/>
    <property type="match status" value="1"/>
</dbReference>
<comment type="caution">
    <text evidence="2">The sequence shown here is derived from an EMBL/GenBank/DDBJ whole genome shotgun (WGS) entry which is preliminary data.</text>
</comment>
<dbReference type="EMBL" id="VIFM01000164">
    <property type="protein sequence ID" value="TQF11915.1"/>
    <property type="molecule type" value="Genomic_DNA"/>
</dbReference>
<evidence type="ECO:0000313" key="3">
    <source>
        <dbReference type="Proteomes" id="UP000315369"/>
    </source>
</evidence>
<keyword evidence="2" id="KW-0378">Hydrolase</keyword>
<dbReference type="Gene3D" id="3.90.1300.10">
    <property type="entry name" value="Amidase signature (AS) domain"/>
    <property type="match status" value="1"/>
</dbReference>
<evidence type="ECO:0000313" key="2">
    <source>
        <dbReference type="EMBL" id="TQF11915.1"/>
    </source>
</evidence>
<dbReference type="InterPro" id="IPR023631">
    <property type="entry name" value="Amidase_dom"/>
</dbReference>
<sequence length="542" mass="56809">MSRRAFLGGSAAVTALATVDATANPRGLAAPSSSPFELEEATIVDLQAGMREGKYTAHGLTERYLARIAAMDRTGSLPLLSVIELNPDALAIAQALDLERKEKGARGPLHGIPVLIKDNIATADRMQTTAGSLALVGAVPSRDAFVVERLRAAGAVILGKTNLSEWANFRSTRSASGWSGRGGQCRNPYALDRSPSGSSSGSGAATAANLCVVSVGTETDGSIVSPAAACSLVGLKPTVGLVSRSGIIPISHSQDTAGPMTRTVADAAALLTVLAGVDASDVATAASQGRTGLDYTKFLDADGLKGARIGVPRERFFGYHAATDALVEQALEVMKSKGAILVDPASIPNAAKLDEPEFEVLLHEFKAGVESWLASLGGTTKLRTIADLIRFNEEHQDSEMPYFGQELLRQAQARGPLSDAKYLKALASSRRLSRAQGIDEVMRKHQLDALVAPTQAPPGLIDLVNGDHWLGSSSTPAAVSGYATLTVPAGYVRGLPVGLSFIGRAWSEPTLLKLAHAYEQATRHRRPPGFVPTADLRLVAGR</sequence>
<dbReference type="OrthoDB" id="9811471at2"/>
<dbReference type="Pfam" id="PF01425">
    <property type="entry name" value="Amidase"/>
    <property type="match status" value="1"/>
</dbReference>
<dbReference type="NCBIfam" id="NF005300">
    <property type="entry name" value="PRK06828.1"/>
    <property type="match status" value="1"/>
</dbReference>
<name>A0A540WSB8_9BACT</name>
<feature type="domain" description="Amidase" evidence="1">
    <location>
        <begin position="60"/>
        <end position="512"/>
    </location>
</feature>
<gene>
    <name evidence="2" type="ORF">FJV41_31700</name>
</gene>
<organism evidence="2 3">
    <name type="scientific">Myxococcus llanfairpwllgwyngyllgogerychwyrndrobwllllantysiliogogogochensis</name>
    <dbReference type="NCBI Taxonomy" id="2590453"/>
    <lineage>
        <taxon>Bacteria</taxon>
        <taxon>Pseudomonadati</taxon>
        <taxon>Myxococcota</taxon>
        <taxon>Myxococcia</taxon>
        <taxon>Myxococcales</taxon>
        <taxon>Cystobacterineae</taxon>
        <taxon>Myxococcaceae</taxon>
        <taxon>Myxococcus</taxon>
    </lineage>
</organism>
<dbReference type="InterPro" id="IPR036928">
    <property type="entry name" value="AS_sf"/>
</dbReference>
<dbReference type="PROSITE" id="PS51318">
    <property type="entry name" value="TAT"/>
    <property type="match status" value="1"/>
</dbReference>
<dbReference type="NCBIfam" id="NF006006">
    <property type="entry name" value="PRK08137.1"/>
    <property type="match status" value="1"/>
</dbReference>
<dbReference type="EC" id="3.5.1.4" evidence="2"/>
<reference evidence="2 3" key="1">
    <citation type="submission" date="2019-06" db="EMBL/GenBank/DDBJ databases">
        <authorList>
            <person name="Livingstone P."/>
            <person name="Whitworth D."/>
        </authorList>
    </citation>
    <scope>NUCLEOTIDE SEQUENCE [LARGE SCALE GENOMIC DNA]</scope>
    <source>
        <strain evidence="2 3">AM401</strain>
    </source>
</reference>
<dbReference type="PANTHER" id="PTHR42678">
    <property type="entry name" value="AMIDASE"/>
    <property type="match status" value="1"/>
</dbReference>